<accession>T1PBB6</accession>
<dbReference type="VEuPathDB" id="VectorBase:MDOMA2_007617"/>
<dbReference type="InterPro" id="IPR003689">
    <property type="entry name" value="ZIP"/>
</dbReference>
<dbReference type="EnsemblMetazoa" id="MDOA014845-RA">
    <property type="protein sequence ID" value="MDOA014845-PA"/>
    <property type="gene ID" value="MDOA014845"/>
</dbReference>
<dbReference type="STRING" id="7370.T1PBB6"/>
<dbReference type="RefSeq" id="XP_005181517.1">
    <property type="nucleotide sequence ID" value="XM_005181460.3"/>
</dbReference>
<dbReference type="PANTHER" id="PTHR11040:SF211">
    <property type="entry name" value="ZINC TRANSPORTER ZIP11"/>
    <property type="match status" value="1"/>
</dbReference>
<evidence type="ECO:0000313" key="12">
    <source>
        <dbReference type="EMBL" id="AFP60680.1"/>
    </source>
</evidence>
<keyword evidence="3" id="KW-1003">Cell membrane</keyword>
<evidence type="ECO:0000256" key="9">
    <source>
        <dbReference type="ARBA" id="ARBA00042540"/>
    </source>
</evidence>
<evidence type="ECO:0000256" key="5">
    <source>
        <dbReference type="ARBA" id="ARBA00022833"/>
    </source>
</evidence>
<evidence type="ECO:0000256" key="7">
    <source>
        <dbReference type="ARBA" id="ARBA00023136"/>
    </source>
</evidence>
<gene>
    <name evidence="13" type="primary">101899354</name>
    <name evidence="15" type="synonym">LOC101899354</name>
</gene>
<feature type="transmembrane region" description="Helical" evidence="11">
    <location>
        <begin position="39"/>
        <end position="60"/>
    </location>
</feature>
<sequence length="341" mass="36091">MLPNYGPVTQALLGTLLTWGLTALGASCVVFVRGNQRKSLDAALGFAAGVMVAASFWSLLKPAIEMAETSNLYGIYAFLPVSGGFLLGAIFVYGCDKLMSYLGLNSNDMMLQMTQTKDKADIAIDDKKNGHHGSGMEAAKSMDSFSDCLSVQHSHSEPRRRKKASVDIERTNTTYVTEAEKAAQESGAQWKRIMLLVVAITVHNIPEGLAVGVSFGAVGQNNASTFEAARNLAIGIGIQNFPEGLAVSLPLHAAGFSVLRALWYGQLSGMVEPIFGILGAVAVTFANLILPYALSFAAGAMIYIVADDILPEAHASGNGSIATWGTIAGFLIMMCLEVTLS</sequence>
<dbReference type="AlphaFoldDB" id="T1PBB6"/>
<evidence type="ECO:0000256" key="2">
    <source>
        <dbReference type="ARBA" id="ARBA00006939"/>
    </source>
</evidence>
<evidence type="ECO:0000256" key="3">
    <source>
        <dbReference type="ARBA" id="ARBA00022475"/>
    </source>
</evidence>
<keyword evidence="6 11" id="KW-1133">Transmembrane helix</keyword>
<evidence type="ECO:0000256" key="1">
    <source>
        <dbReference type="ARBA" id="ARBA00004651"/>
    </source>
</evidence>
<evidence type="ECO:0000313" key="15">
    <source>
        <dbReference type="RefSeq" id="XP_005181517.1"/>
    </source>
</evidence>
<reference evidence="13" key="2">
    <citation type="submission" date="2020-05" db="UniProtKB">
        <authorList>
            <consortium name="EnsemblMetazoa"/>
        </authorList>
    </citation>
    <scope>IDENTIFICATION</scope>
    <source>
        <strain evidence="13">Aabys</strain>
    </source>
</reference>
<keyword evidence="4 11" id="KW-0812">Transmembrane</keyword>
<feature type="transmembrane region" description="Helical" evidence="11">
    <location>
        <begin position="274"/>
        <end position="306"/>
    </location>
</feature>
<feature type="transmembrane region" description="Helical" evidence="11">
    <location>
        <begin position="12"/>
        <end position="32"/>
    </location>
</feature>
<dbReference type="KEGG" id="mde:101899354"/>
<reference evidence="15" key="3">
    <citation type="submission" date="2025-04" db="UniProtKB">
        <authorList>
            <consortium name="RefSeq"/>
        </authorList>
    </citation>
    <scope>IDENTIFICATION</scope>
    <source>
        <strain evidence="15">Aabys</strain>
    </source>
</reference>
<keyword evidence="5" id="KW-0862">Zinc</keyword>
<comment type="similarity">
    <text evidence="2">Belongs to the ZIP transporter (TC 2.A.5) family.</text>
</comment>
<dbReference type="Pfam" id="PF02535">
    <property type="entry name" value="Zip"/>
    <property type="match status" value="1"/>
</dbReference>
<dbReference type="EMBL" id="KA646051">
    <property type="protein sequence ID" value="AFP60680.1"/>
    <property type="molecule type" value="mRNA"/>
</dbReference>
<dbReference type="OrthoDB" id="262547at2759"/>
<evidence type="ECO:0000256" key="4">
    <source>
        <dbReference type="ARBA" id="ARBA00022692"/>
    </source>
</evidence>
<feature type="transmembrane region" description="Helical" evidence="11">
    <location>
        <begin position="321"/>
        <end position="340"/>
    </location>
</feature>
<feature type="transmembrane region" description="Helical" evidence="11">
    <location>
        <begin position="72"/>
        <end position="93"/>
    </location>
</feature>
<dbReference type="eggNOG" id="KOG2474">
    <property type="taxonomic scope" value="Eukaryota"/>
</dbReference>
<organism evidence="12">
    <name type="scientific">Musca domestica</name>
    <name type="common">House fly</name>
    <dbReference type="NCBI Taxonomy" id="7370"/>
    <lineage>
        <taxon>Eukaryota</taxon>
        <taxon>Metazoa</taxon>
        <taxon>Ecdysozoa</taxon>
        <taxon>Arthropoda</taxon>
        <taxon>Hexapoda</taxon>
        <taxon>Insecta</taxon>
        <taxon>Pterygota</taxon>
        <taxon>Neoptera</taxon>
        <taxon>Endopterygota</taxon>
        <taxon>Diptera</taxon>
        <taxon>Brachycera</taxon>
        <taxon>Muscomorpha</taxon>
        <taxon>Muscoidea</taxon>
        <taxon>Muscidae</taxon>
        <taxon>Musca</taxon>
    </lineage>
</organism>
<evidence type="ECO:0000313" key="13">
    <source>
        <dbReference type="EnsemblMetazoa" id="MDOA014845-PA"/>
    </source>
</evidence>
<protein>
    <recommendedName>
        <fullName evidence="8">Zinc transporter ZIP11</fullName>
    </recommendedName>
    <alternativeName>
        <fullName evidence="9">Solute carrier family 39 member 11</fullName>
    </alternativeName>
    <alternativeName>
        <fullName evidence="10">Zrt- and Irt-like protein 11</fullName>
    </alternativeName>
</protein>
<comment type="subcellular location">
    <subcellularLocation>
        <location evidence="1">Cell membrane</location>
        <topology evidence="1">Multi-pass membrane protein</topology>
    </subcellularLocation>
</comment>
<dbReference type="GO" id="GO:0005385">
    <property type="term" value="F:zinc ion transmembrane transporter activity"/>
    <property type="evidence" value="ECO:0007669"/>
    <property type="project" value="TreeGrafter"/>
</dbReference>
<evidence type="ECO:0000256" key="10">
    <source>
        <dbReference type="ARBA" id="ARBA00042973"/>
    </source>
</evidence>
<name>T1PBB6_MUSDO</name>
<keyword evidence="7 11" id="KW-0472">Membrane</keyword>
<evidence type="ECO:0000256" key="11">
    <source>
        <dbReference type="SAM" id="Phobius"/>
    </source>
</evidence>
<keyword evidence="14" id="KW-1185">Reference proteome</keyword>
<dbReference type="VEuPathDB" id="VectorBase:MDOA014845"/>
<dbReference type="PANTHER" id="PTHR11040">
    <property type="entry name" value="ZINC/IRON TRANSPORTER"/>
    <property type="match status" value="1"/>
</dbReference>
<evidence type="ECO:0000313" key="14">
    <source>
        <dbReference type="Proteomes" id="UP001652621"/>
    </source>
</evidence>
<reference evidence="12" key="1">
    <citation type="submission" date="2012-08" db="EMBL/GenBank/DDBJ databases">
        <title>Transcriptome of adult Musca domestica launches a platform for comparative house fly gene expression and characterization of differential gene expression among resistant and susceptible house flies.</title>
        <authorList>
            <person name="Liu N."/>
            <person name="Zhang L."/>
            <person name="Li M."/>
            <person name="Reid W."/>
        </authorList>
    </citation>
    <scope>NUCLEOTIDE SEQUENCE</scope>
    <source>
        <strain evidence="12">ALHF</strain>
        <tissue evidence="12">Whole body</tissue>
    </source>
</reference>
<evidence type="ECO:0000256" key="8">
    <source>
        <dbReference type="ARBA" id="ARBA00040593"/>
    </source>
</evidence>
<dbReference type="Proteomes" id="UP001652621">
    <property type="component" value="Unplaced"/>
</dbReference>
<evidence type="ECO:0000256" key="6">
    <source>
        <dbReference type="ARBA" id="ARBA00022989"/>
    </source>
</evidence>
<dbReference type="GO" id="GO:0005886">
    <property type="term" value="C:plasma membrane"/>
    <property type="evidence" value="ECO:0007669"/>
    <property type="project" value="UniProtKB-SubCell"/>
</dbReference>
<proteinExistence type="evidence at transcript level"/>